<dbReference type="PANTHER" id="PTHR35478:SF1">
    <property type="entry name" value="ZINC FINGER FYVE DOMAIN-CONTAINING PROTEIN 26"/>
    <property type="match status" value="1"/>
</dbReference>
<organism evidence="2 3">
    <name type="scientific">Prorocentrum cordatum</name>
    <dbReference type="NCBI Taxonomy" id="2364126"/>
    <lineage>
        <taxon>Eukaryota</taxon>
        <taxon>Sar</taxon>
        <taxon>Alveolata</taxon>
        <taxon>Dinophyceae</taxon>
        <taxon>Prorocentrales</taxon>
        <taxon>Prorocentraceae</taxon>
        <taxon>Prorocentrum</taxon>
    </lineage>
</organism>
<feature type="compositionally biased region" description="Basic and acidic residues" evidence="1">
    <location>
        <begin position="512"/>
        <end position="531"/>
    </location>
</feature>
<feature type="compositionally biased region" description="Low complexity" evidence="1">
    <location>
        <begin position="1064"/>
        <end position="1073"/>
    </location>
</feature>
<dbReference type="EMBL" id="CAUYUJ010004102">
    <property type="protein sequence ID" value="CAK0808130.1"/>
    <property type="molecule type" value="Genomic_DNA"/>
</dbReference>
<protein>
    <submittedName>
        <fullName evidence="2">Uncharacterized protein</fullName>
    </submittedName>
</protein>
<dbReference type="PANTHER" id="PTHR35478">
    <property type="entry name" value="ZINC FINGER FYVE DOMAIN PROTEIN"/>
    <property type="match status" value="1"/>
</dbReference>
<gene>
    <name evidence="2" type="ORF">PCOR1329_LOCUS13819</name>
</gene>
<keyword evidence="3" id="KW-1185">Reference proteome</keyword>
<dbReference type="Proteomes" id="UP001189429">
    <property type="component" value="Unassembled WGS sequence"/>
</dbReference>
<feature type="compositionally biased region" description="Basic residues" evidence="1">
    <location>
        <begin position="432"/>
        <end position="448"/>
    </location>
</feature>
<accession>A0ABN9QSU3</accession>
<feature type="region of interest" description="Disordered" evidence="1">
    <location>
        <begin position="777"/>
        <end position="823"/>
    </location>
</feature>
<evidence type="ECO:0000256" key="1">
    <source>
        <dbReference type="SAM" id="MobiDB-lite"/>
    </source>
</evidence>
<feature type="region of interest" description="Disordered" evidence="1">
    <location>
        <begin position="408"/>
        <end position="573"/>
    </location>
</feature>
<proteinExistence type="predicted"/>
<name>A0ABN9QSU3_9DINO</name>
<feature type="compositionally biased region" description="Low complexity" evidence="1">
    <location>
        <begin position="449"/>
        <end position="463"/>
    </location>
</feature>
<feature type="region of interest" description="Disordered" evidence="1">
    <location>
        <begin position="988"/>
        <end position="1085"/>
    </location>
</feature>
<reference evidence="2" key="1">
    <citation type="submission" date="2023-10" db="EMBL/GenBank/DDBJ databases">
        <authorList>
            <person name="Chen Y."/>
            <person name="Shah S."/>
            <person name="Dougan E. K."/>
            <person name="Thang M."/>
            <person name="Chan C."/>
        </authorList>
    </citation>
    <scope>NUCLEOTIDE SEQUENCE [LARGE SCALE GENOMIC DNA]</scope>
</reference>
<feature type="compositionally biased region" description="Basic residues" evidence="1">
    <location>
        <begin position="988"/>
        <end position="1000"/>
    </location>
</feature>
<feature type="compositionally biased region" description="Basic and acidic residues" evidence="1">
    <location>
        <begin position="807"/>
        <end position="823"/>
    </location>
</feature>
<evidence type="ECO:0000313" key="3">
    <source>
        <dbReference type="Proteomes" id="UP001189429"/>
    </source>
</evidence>
<sequence>MLLSLSGPLLEFYVHVDLAISAAPFSQLSTHLLKKGSPCLASEGLASVGDPGLLPITASLRSFFKNWVERLQVLVEVRPAEFKGRASLASIILGIETLPSEPALLKSHLNRMHSQRHAILSLVESVDLVKKGQTTSTSQRTLVDFLSSAIKSLTSEEDESSKATVTDVDARDQRDDAEAMAEGLGASKYLLRFLEYLAKVADLMRSASTDAQARKTKKTQEVKKHKPKEGHIKLAMNAAAEDRAGEGSCDGLGELPEEDVEVTKLFDVLAESPKGIVARLLFELGGHRQALALSEVMNVDLVQVIVNSSAVLPVWTPQRGEAEGHRLRDPGTARSRYPLSMEVVHYLAQHETALPQVRCPEAPLLATMACLERRGKRWPSWKMLHFAKGQSDGRFPSLHRWAEDLSAATPCAPSSGPTSARRAPGSPGPAPRSRRRGGPPARGRRRPPRAASWTSSPPAAARRAGGRGLRGRGRGRRRRLRTRRLQRLFGGADAAPRRRGPPRPGGGRRRPRGGDERRLHEVGARPQHGAEVRGGVAGVRRVPALRQRAHGPGAAPVPQQHPRRRGPRANAFRGARRAAGPRVHAPAQAPHAGCAIDAGAAQALGRGHSSADSVDVPAEIRAAAHTDGTEVHSLKLELKRILRKMVTFEKILQVSGGRWRVWQEIEDMDKAQVSEAVAHLMSLEQHDLARTLTQMYGMTDPLHSLELSRLHYLFTTKNDKTSAVSRLLSFPPQQAVSFALQLLDILRSCRVALFCRHRVLLCQMLLERLHSWLSADEDQPPACAPRRTAAPRRRQRHGAAPLPARAAEARADRRELADERTRRPAGEPFLADFPQYRHDALILRYARKALALQAAALLCLPAEDEEASLSPLEDGRVPGAAAGVGAADCAGTGLGGKWCLTGSPSEDLEDRRIREEHVFEAAPSIGLAEQILELCSDSPENAASCFAICDELSLRLRDLAPHHSLGPPRWERGVRRCRPRRGRRPLCRRRRRQRRWRTRSGRPAVQRSAGDIPDPEAAGLPAGEIPQRWRRSPGAARAQPQQPGLHPHCVAGHWPEGGTVASLRPRACRASPRPADRGGPTVHRA</sequence>
<feature type="compositionally biased region" description="Basic residues" evidence="1">
    <location>
        <begin position="497"/>
        <end position="511"/>
    </location>
</feature>
<evidence type="ECO:0000313" key="2">
    <source>
        <dbReference type="EMBL" id="CAK0808130.1"/>
    </source>
</evidence>
<feature type="compositionally biased region" description="Basic residues" evidence="1">
    <location>
        <begin position="469"/>
        <end position="486"/>
    </location>
</feature>
<comment type="caution">
    <text evidence="2">The sequence shown here is derived from an EMBL/GenBank/DDBJ whole genome shotgun (WGS) entry which is preliminary data.</text>
</comment>